<evidence type="ECO:0000313" key="4">
    <source>
        <dbReference type="EMBL" id="PSB17278.1"/>
    </source>
</evidence>
<name>A0A2T1D9V7_9CYAN</name>
<dbReference type="AlphaFoldDB" id="A0A2T1D9V7"/>
<evidence type="ECO:0000256" key="2">
    <source>
        <dbReference type="SAM" id="Coils"/>
    </source>
</evidence>
<keyword evidence="2" id="KW-0175">Coiled coil</keyword>
<comment type="caution">
    <text evidence="4">The sequence shown here is derived from an EMBL/GenBank/DDBJ whole genome shotgun (WGS) entry which is preliminary data.</text>
</comment>
<gene>
    <name evidence="4" type="ORF">C7B65_19245</name>
</gene>
<reference evidence="4 5" key="2">
    <citation type="submission" date="2018-03" db="EMBL/GenBank/DDBJ databases">
        <title>The ancient ancestry and fast evolution of plastids.</title>
        <authorList>
            <person name="Moore K.R."/>
            <person name="Magnabosco C."/>
            <person name="Momper L."/>
            <person name="Gold D.A."/>
            <person name="Bosak T."/>
            <person name="Fournier G.P."/>
        </authorList>
    </citation>
    <scope>NUCLEOTIDE SEQUENCE [LARGE SCALE GENOMIC DNA]</scope>
    <source>
        <strain evidence="4 5">ULC007</strain>
    </source>
</reference>
<keyword evidence="5" id="KW-1185">Reference proteome</keyword>
<dbReference type="InterPro" id="IPR016772">
    <property type="entry name" value="UCP020408"/>
</dbReference>
<evidence type="ECO:0000256" key="3">
    <source>
        <dbReference type="SAM" id="MobiDB-lite"/>
    </source>
</evidence>
<organism evidence="4 5">
    <name type="scientific">Phormidesmis priestleyi ULC007</name>
    <dbReference type="NCBI Taxonomy" id="1920490"/>
    <lineage>
        <taxon>Bacteria</taxon>
        <taxon>Bacillati</taxon>
        <taxon>Cyanobacteriota</taxon>
        <taxon>Cyanophyceae</taxon>
        <taxon>Leptolyngbyales</taxon>
        <taxon>Leptolyngbyaceae</taxon>
        <taxon>Phormidesmis</taxon>
    </lineage>
</organism>
<sequence length="349" mass="39158">MNFSDLDEIEQLTQSLLESAQVELKEHQIQKERDSKIQEAADALTLRLTPLLAQIESSIAEYEANQIGDSLNRKKLEQQADSLRQQLQDVELNAEKLVDAELLRQEEQLIAQQETQAITRWRTQLKADLLDLIHDQNDFYNATDTAIAIKGFTEDLKAIGALGEVVDALMAQINAYDRKASENALPTARLRGTYEQTLTFIAEQAQRNRLNFEGRTTSFTPRRTQSSSRPESYSDLDGKVVIVGGHDRLETAIRNRFRGSGVELIWATTQTGPQIWAQAEQQILDADLVVVLTGYASHRHTEGIIKATKQCGKTPTYVNTTGMTRLIEAIVVGLKSQVLSRQLKKPRTA</sequence>
<accession>A0A2T1D9V7</accession>
<comment type="similarity">
    <text evidence="1">Belongs to the UPF0751 family.</text>
</comment>
<feature type="coiled-coil region" evidence="2">
    <location>
        <begin position="73"/>
        <end position="100"/>
    </location>
</feature>
<dbReference type="RefSeq" id="WP_073074341.1">
    <property type="nucleotide sequence ID" value="NZ_MPPI01000034.1"/>
</dbReference>
<reference evidence="4 5" key="1">
    <citation type="submission" date="2018-02" db="EMBL/GenBank/DDBJ databases">
        <authorList>
            <person name="Cohen D.B."/>
            <person name="Kent A.D."/>
        </authorList>
    </citation>
    <scope>NUCLEOTIDE SEQUENCE [LARGE SCALE GENOMIC DNA]</scope>
    <source>
        <strain evidence="4 5">ULC007</strain>
    </source>
</reference>
<dbReference type="Pfam" id="PF10087">
    <property type="entry name" value="DUF2325"/>
    <property type="match status" value="1"/>
</dbReference>
<feature type="region of interest" description="Disordered" evidence="3">
    <location>
        <begin position="214"/>
        <end position="233"/>
    </location>
</feature>
<dbReference type="Proteomes" id="UP000238634">
    <property type="component" value="Unassembled WGS sequence"/>
</dbReference>
<dbReference type="EMBL" id="PVWG01000030">
    <property type="protein sequence ID" value="PSB17278.1"/>
    <property type="molecule type" value="Genomic_DNA"/>
</dbReference>
<dbReference type="OrthoDB" id="526325at2"/>
<evidence type="ECO:0000313" key="5">
    <source>
        <dbReference type="Proteomes" id="UP000238634"/>
    </source>
</evidence>
<feature type="compositionally biased region" description="Polar residues" evidence="3">
    <location>
        <begin position="214"/>
        <end position="231"/>
    </location>
</feature>
<proteinExistence type="inferred from homology"/>
<evidence type="ECO:0000256" key="1">
    <source>
        <dbReference type="ARBA" id="ARBA00007189"/>
    </source>
</evidence>
<protein>
    <submittedName>
        <fullName evidence="4">DUF2325 domain-containing protein</fullName>
    </submittedName>
</protein>
<dbReference type="STRING" id="1920490.GCA_001895925_01928"/>